<comment type="caution">
    <text evidence="1">The sequence shown here is derived from an EMBL/GenBank/DDBJ whole genome shotgun (WGS) entry which is preliminary data.</text>
</comment>
<gene>
    <name evidence="1" type="ORF">B0T26DRAFT_718294</name>
</gene>
<proteinExistence type="predicted"/>
<dbReference type="AlphaFoldDB" id="A0AA40DRR7"/>
<sequence length="107" mass="11966">MGTDSLWLRLLVLLRCWLLRVGLLVLRGHRGRHSRRAVAAIRRLPQGDVECPVPLVRRVHRIRVRVRGLRGRVRGTAVDARRAVEADGNFALAPVPSRVEGLGSRGL</sequence>
<keyword evidence="2" id="KW-1185">Reference proteome</keyword>
<evidence type="ECO:0000313" key="1">
    <source>
        <dbReference type="EMBL" id="KAK0713764.1"/>
    </source>
</evidence>
<dbReference type="EMBL" id="JAUIRO010000005">
    <property type="protein sequence ID" value="KAK0713764.1"/>
    <property type="molecule type" value="Genomic_DNA"/>
</dbReference>
<name>A0AA40DRR7_9PEZI</name>
<organism evidence="1 2">
    <name type="scientific">Lasiosphaeria miniovina</name>
    <dbReference type="NCBI Taxonomy" id="1954250"/>
    <lineage>
        <taxon>Eukaryota</taxon>
        <taxon>Fungi</taxon>
        <taxon>Dikarya</taxon>
        <taxon>Ascomycota</taxon>
        <taxon>Pezizomycotina</taxon>
        <taxon>Sordariomycetes</taxon>
        <taxon>Sordariomycetidae</taxon>
        <taxon>Sordariales</taxon>
        <taxon>Lasiosphaeriaceae</taxon>
        <taxon>Lasiosphaeria</taxon>
    </lineage>
</organism>
<dbReference type="GeneID" id="85325645"/>
<dbReference type="Proteomes" id="UP001172101">
    <property type="component" value="Unassembled WGS sequence"/>
</dbReference>
<reference evidence="1" key="1">
    <citation type="submission" date="2023-06" db="EMBL/GenBank/DDBJ databases">
        <title>Genome-scale phylogeny and comparative genomics of the fungal order Sordariales.</title>
        <authorList>
            <consortium name="Lawrence Berkeley National Laboratory"/>
            <person name="Hensen N."/>
            <person name="Bonometti L."/>
            <person name="Westerberg I."/>
            <person name="Brannstrom I.O."/>
            <person name="Guillou S."/>
            <person name="Cros-Aarteil S."/>
            <person name="Calhoun S."/>
            <person name="Haridas S."/>
            <person name="Kuo A."/>
            <person name="Mondo S."/>
            <person name="Pangilinan J."/>
            <person name="Riley R."/>
            <person name="LaButti K."/>
            <person name="Andreopoulos B."/>
            <person name="Lipzen A."/>
            <person name="Chen C."/>
            <person name="Yanf M."/>
            <person name="Daum C."/>
            <person name="Ng V."/>
            <person name="Clum A."/>
            <person name="Steindorff A."/>
            <person name="Ohm R."/>
            <person name="Martin F."/>
            <person name="Silar P."/>
            <person name="Natvig D."/>
            <person name="Lalanne C."/>
            <person name="Gautier V."/>
            <person name="Ament-velasquez S.L."/>
            <person name="Kruys A."/>
            <person name="Hutchinson M.I."/>
            <person name="Powell A.J."/>
            <person name="Barry K."/>
            <person name="Miller A.N."/>
            <person name="Grigoriev I.V."/>
            <person name="Debuchy R."/>
            <person name="Gladieux P."/>
            <person name="Thoren M.H."/>
            <person name="Johannesson H."/>
        </authorList>
    </citation>
    <scope>NUCLEOTIDE SEQUENCE</scope>
    <source>
        <strain evidence="1">SMH2392-1A</strain>
    </source>
</reference>
<protein>
    <submittedName>
        <fullName evidence="1">Uncharacterized protein</fullName>
    </submittedName>
</protein>
<evidence type="ECO:0000313" key="2">
    <source>
        <dbReference type="Proteomes" id="UP001172101"/>
    </source>
</evidence>
<dbReference type="RefSeq" id="XP_060295086.1">
    <property type="nucleotide sequence ID" value="XM_060442375.1"/>
</dbReference>
<accession>A0AA40DRR7</accession>